<proteinExistence type="predicted"/>
<keyword evidence="2" id="KW-1185">Reference proteome</keyword>
<dbReference type="Proteomes" id="UP000829398">
    <property type="component" value="Chromosome 5"/>
</dbReference>
<protein>
    <submittedName>
        <fullName evidence="1">Germin-like protein 1-1</fullName>
    </submittedName>
</protein>
<evidence type="ECO:0000313" key="2">
    <source>
        <dbReference type="Proteomes" id="UP000829398"/>
    </source>
</evidence>
<organism evidence="1 2">
    <name type="scientific">Citrus sinensis</name>
    <name type="common">Sweet orange</name>
    <name type="synonym">Citrus aurantium var. sinensis</name>
    <dbReference type="NCBI Taxonomy" id="2711"/>
    <lineage>
        <taxon>Eukaryota</taxon>
        <taxon>Viridiplantae</taxon>
        <taxon>Streptophyta</taxon>
        <taxon>Embryophyta</taxon>
        <taxon>Tracheophyta</taxon>
        <taxon>Spermatophyta</taxon>
        <taxon>Magnoliopsida</taxon>
        <taxon>eudicotyledons</taxon>
        <taxon>Gunneridae</taxon>
        <taxon>Pentapetalae</taxon>
        <taxon>rosids</taxon>
        <taxon>malvids</taxon>
        <taxon>Sapindales</taxon>
        <taxon>Rutaceae</taxon>
        <taxon>Aurantioideae</taxon>
        <taxon>Citrus</taxon>
    </lineage>
</organism>
<sequence>MYSSSASIFGLLCGLIVLLLLPFPSHASDPDPLQDVCNADLNAPISINGFPCKPDSEVTSDDFFTDFSKNPTTFDVFKRAVTLGDVSGFPAVNTQGVSLFRIDLHVGGINPPHTHPRGTEAGIVTRGKVLLNVGKGPATFIPIFNTQNPGVSDSLTTLFDTTPPIPNEVLTKSFRQAPPARQPSPPPSHPTTEPDIPVPPPSQHSMTTRATNNITKPIQKLNLHTHKPNSQNAAPTSISQALKDHNWRQAMSEEFKARLVAKEFHQLLKQLTIQAACYDTSFYVWRSIEKQFGVQSEAKIMQLRYEMNILRKDSMNVEEYCAKMKLLANKLACAGDVITEKDLLMRVLNGLGHAADECWHRYDDNPQPSPRHFGRGRSFGSKAAYTANFDPFINYATPSTEEQYTAPYSGYNPLSYSSYPSTDTVIPEAYLTNYEWPADEGWYLDSGATHHLTNSMANMNVREEFRGSDQLVIGNGQGFSEEASASDRNC</sequence>
<name>A0ACB8KAL9_CITSI</name>
<reference evidence="2" key="1">
    <citation type="journal article" date="2023" name="Hortic. Res.">
        <title>A chromosome-level phased genome enabling allele-level studies in sweet orange: a case study on citrus Huanglongbing tolerance.</title>
        <authorList>
            <person name="Wu B."/>
            <person name="Yu Q."/>
            <person name="Deng Z."/>
            <person name="Duan Y."/>
            <person name="Luo F."/>
            <person name="Gmitter F. Jr."/>
        </authorList>
    </citation>
    <scope>NUCLEOTIDE SEQUENCE [LARGE SCALE GENOMIC DNA]</scope>
    <source>
        <strain evidence="2">cv. Valencia</strain>
    </source>
</reference>
<accession>A0ACB8KAL9</accession>
<comment type="caution">
    <text evidence="1">The sequence shown here is derived from an EMBL/GenBank/DDBJ whole genome shotgun (WGS) entry which is preliminary data.</text>
</comment>
<dbReference type="EMBL" id="CM039174">
    <property type="protein sequence ID" value="KAH9751455.1"/>
    <property type="molecule type" value="Genomic_DNA"/>
</dbReference>
<evidence type="ECO:0000313" key="1">
    <source>
        <dbReference type="EMBL" id="KAH9751455.1"/>
    </source>
</evidence>
<gene>
    <name evidence="1" type="ORF">KPL71_014305</name>
</gene>